<keyword evidence="10" id="KW-1185">Reference proteome</keyword>
<evidence type="ECO:0000256" key="2">
    <source>
        <dbReference type="ARBA" id="ARBA00022475"/>
    </source>
</evidence>
<dbReference type="InParanoid" id="A0A7R8V2C3"/>
<keyword evidence="4 8" id="KW-1133">Transmembrane helix</keyword>
<reference evidence="9 10" key="1">
    <citation type="submission" date="2020-11" db="EMBL/GenBank/DDBJ databases">
        <authorList>
            <person name="Wallbank WR R."/>
            <person name="Pardo Diaz C."/>
            <person name="Kozak K."/>
            <person name="Martin S."/>
            <person name="Jiggins C."/>
            <person name="Moest M."/>
            <person name="Warren A I."/>
            <person name="Generalovic N T."/>
            <person name="Byers J.R.P. K."/>
            <person name="Montejo-Kovacevich G."/>
            <person name="Yen C E."/>
        </authorList>
    </citation>
    <scope>NUCLEOTIDE SEQUENCE [LARGE SCALE GENOMIC DNA]</scope>
</reference>
<evidence type="ECO:0000256" key="1">
    <source>
        <dbReference type="ARBA" id="ARBA00004651"/>
    </source>
</evidence>
<proteinExistence type="predicted"/>
<evidence type="ECO:0000313" key="9">
    <source>
        <dbReference type="EMBL" id="CAD7090370.1"/>
    </source>
</evidence>
<dbReference type="Proteomes" id="UP000594454">
    <property type="component" value="Chromosome 5"/>
</dbReference>
<evidence type="ECO:0000256" key="4">
    <source>
        <dbReference type="ARBA" id="ARBA00022989"/>
    </source>
</evidence>
<keyword evidence="3 8" id="KW-0812">Transmembrane</keyword>
<evidence type="ECO:0000256" key="5">
    <source>
        <dbReference type="ARBA" id="ARBA00023136"/>
    </source>
</evidence>
<evidence type="ECO:0000256" key="7">
    <source>
        <dbReference type="ARBA" id="ARBA00023180"/>
    </source>
</evidence>
<evidence type="ECO:0000256" key="6">
    <source>
        <dbReference type="ARBA" id="ARBA00023170"/>
    </source>
</evidence>
<evidence type="ECO:0000256" key="8">
    <source>
        <dbReference type="SAM" id="Phobius"/>
    </source>
</evidence>
<evidence type="ECO:0000256" key="3">
    <source>
        <dbReference type="ARBA" id="ARBA00022692"/>
    </source>
</evidence>
<dbReference type="AlphaFoldDB" id="A0A7R8V2C3"/>
<feature type="transmembrane region" description="Helical" evidence="8">
    <location>
        <begin position="292"/>
        <end position="313"/>
    </location>
</feature>
<dbReference type="Gene3D" id="1.10.287.70">
    <property type="match status" value="1"/>
</dbReference>
<name>A0A7R8V2C3_HERIL</name>
<comment type="subcellular location">
    <subcellularLocation>
        <location evidence="1">Cell membrane</location>
        <topology evidence="1">Multi-pass membrane protein</topology>
    </subcellularLocation>
</comment>
<keyword evidence="6" id="KW-0675">Receptor</keyword>
<keyword evidence="5 8" id="KW-0472">Membrane</keyword>
<keyword evidence="2" id="KW-1003">Cell membrane</keyword>
<dbReference type="InterPro" id="IPR052192">
    <property type="entry name" value="Insect_Ionotropic_Sensory_Rcpt"/>
</dbReference>
<accession>A0A7R8V2C3</accession>
<feature type="transmembrane region" description="Helical" evidence="8">
    <location>
        <begin position="550"/>
        <end position="572"/>
    </location>
</feature>
<organism evidence="9 10">
    <name type="scientific">Hermetia illucens</name>
    <name type="common">Black soldier fly</name>
    <dbReference type="NCBI Taxonomy" id="343691"/>
    <lineage>
        <taxon>Eukaryota</taxon>
        <taxon>Metazoa</taxon>
        <taxon>Ecdysozoa</taxon>
        <taxon>Arthropoda</taxon>
        <taxon>Hexapoda</taxon>
        <taxon>Insecta</taxon>
        <taxon>Pterygota</taxon>
        <taxon>Neoptera</taxon>
        <taxon>Endopterygota</taxon>
        <taxon>Diptera</taxon>
        <taxon>Brachycera</taxon>
        <taxon>Stratiomyomorpha</taxon>
        <taxon>Stratiomyidae</taxon>
        <taxon>Hermetiinae</taxon>
        <taxon>Hermetia</taxon>
    </lineage>
</organism>
<evidence type="ECO:0000313" key="10">
    <source>
        <dbReference type="Proteomes" id="UP000594454"/>
    </source>
</evidence>
<gene>
    <name evidence="9" type="ORF">HERILL_LOCUS12856</name>
</gene>
<dbReference type="GO" id="GO:0005886">
    <property type="term" value="C:plasma membrane"/>
    <property type="evidence" value="ECO:0007669"/>
    <property type="project" value="UniProtKB-SubCell"/>
</dbReference>
<feature type="transmembrane region" description="Helical" evidence="8">
    <location>
        <begin position="363"/>
        <end position="382"/>
    </location>
</feature>
<keyword evidence="7" id="KW-0325">Glycoprotein</keyword>
<sequence length="577" mass="66465">MLAANLFLLPFFGNYSSLHPIFNITNQFKDLAVVSTLDTKCKETAEYILSNIGQHEYTATMVFTRNSSVIFRQMLSLPFLILAVLPANIFKTLNILEGNIDRFQEIKIIFVFVEVMGIQSDQLNDLFSWCWKMGSFSVAVMFLESSGQIYGLDPFPHPEIVSVAPAMIGDLLFVDKTKDYKGAVLGRALVDDFPRSYRYTDDDEKVKIIGCNPIFVSEFIHHMNATMVDILNKDGSLLNIFEAENSVSEGRADIPTLVRSSICRDNIMFTVPIIPSQYSFLVPFSKSVPPSAYITLPFNLDIWVLVLIIIIFISSAEYLHNRILENSSDFVRVVYNTMLGIASQSIPQEPFTSWRYRYIRIQLITIGFILTNLYLAYLSSFLTTQVYEPQLKSYKDISDRGQKLLAVNFHYEYFEQRNLTPDYRDEIVILINKDTYLNIIFTMNGTYGIGLPEEEKALIKFYQRNLERPVFFDPTLEFPVPIPGTLIRKNSTFLIHLNNFILNLWASGLLNYWRKTQSLETIRWKFRTTIEAGGGAKKLGLEHIELILKFLFFGLMFATLSFLMELLLVYILKRKQR</sequence>
<dbReference type="EMBL" id="LR899013">
    <property type="protein sequence ID" value="CAD7090370.1"/>
    <property type="molecule type" value="Genomic_DNA"/>
</dbReference>
<protein>
    <submittedName>
        <fullName evidence="9">Uncharacterized protein</fullName>
    </submittedName>
</protein>
<dbReference type="PANTHER" id="PTHR42643:SF39">
    <property type="entry name" value="IONOTROPIC RECEPTOR 56A-RELATED"/>
    <property type="match status" value="1"/>
</dbReference>
<dbReference type="PANTHER" id="PTHR42643">
    <property type="entry name" value="IONOTROPIC RECEPTOR 20A-RELATED"/>
    <property type="match status" value="1"/>
</dbReference>